<name>A0AA87Z8C2_FICCA</name>
<dbReference type="AlphaFoldDB" id="A0AA87Z8C2"/>
<comment type="caution">
    <text evidence="1">The sequence shown here is derived from an EMBL/GenBank/DDBJ whole genome shotgun (WGS) entry which is preliminary data.</text>
</comment>
<evidence type="ECO:0000313" key="1">
    <source>
        <dbReference type="EMBL" id="GMN27949.1"/>
    </source>
</evidence>
<gene>
    <name evidence="1" type="ORF">TIFTF001_044177</name>
</gene>
<dbReference type="Proteomes" id="UP001187192">
    <property type="component" value="Unassembled WGS sequence"/>
</dbReference>
<protein>
    <submittedName>
        <fullName evidence="1">Uncharacterized protein</fullName>
    </submittedName>
</protein>
<reference evidence="1" key="1">
    <citation type="submission" date="2023-07" db="EMBL/GenBank/DDBJ databases">
        <title>draft genome sequence of fig (Ficus carica).</title>
        <authorList>
            <person name="Takahashi T."/>
            <person name="Nishimura K."/>
        </authorList>
    </citation>
    <scope>NUCLEOTIDE SEQUENCE</scope>
</reference>
<proteinExistence type="predicted"/>
<dbReference type="EMBL" id="BTGU01003174">
    <property type="protein sequence ID" value="GMN27949.1"/>
    <property type="molecule type" value="Genomic_DNA"/>
</dbReference>
<accession>A0AA87Z8C2</accession>
<keyword evidence="2" id="KW-1185">Reference proteome</keyword>
<organism evidence="1 2">
    <name type="scientific">Ficus carica</name>
    <name type="common">Common fig</name>
    <dbReference type="NCBI Taxonomy" id="3494"/>
    <lineage>
        <taxon>Eukaryota</taxon>
        <taxon>Viridiplantae</taxon>
        <taxon>Streptophyta</taxon>
        <taxon>Embryophyta</taxon>
        <taxon>Tracheophyta</taxon>
        <taxon>Spermatophyta</taxon>
        <taxon>Magnoliopsida</taxon>
        <taxon>eudicotyledons</taxon>
        <taxon>Gunneridae</taxon>
        <taxon>Pentapetalae</taxon>
        <taxon>rosids</taxon>
        <taxon>fabids</taxon>
        <taxon>Rosales</taxon>
        <taxon>Moraceae</taxon>
        <taxon>Ficeae</taxon>
        <taxon>Ficus</taxon>
    </lineage>
</organism>
<evidence type="ECO:0000313" key="2">
    <source>
        <dbReference type="Proteomes" id="UP001187192"/>
    </source>
</evidence>
<sequence length="168" mass="18832">MYALLFWLTEPSIILSNTKKHKKWILFDQRSSPLVKLQNPPDHFCYKLNVDASISSSMMIIGAGDSEGRLLRSWQQKSSSHHGGHEGISSLLQDRIGYPPHAEDISGLTAISGLIQDQIGSPLRMKEIGATDDLIYPPRSDIVVDRQLRVDQWLHGGDPTSVAMQRSW</sequence>